<feature type="domain" description="Remorin N-terminal" evidence="2">
    <location>
        <begin position="34"/>
        <end position="85"/>
    </location>
</feature>
<evidence type="ECO:0000313" key="4">
    <source>
        <dbReference type="Proteomes" id="UP000290289"/>
    </source>
</evidence>
<evidence type="ECO:0000259" key="2">
    <source>
        <dbReference type="Pfam" id="PF03766"/>
    </source>
</evidence>
<evidence type="ECO:0000256" key="1">
    <source>
        <dbReference type="SAM" id="MobiDB-lite"/>
    </source>
</evidence>
<feature type="compositionally biased region" description="Basic and acidic residues" evidence="1">
    <location>
        <begin position="18"/>
        <end position="38"/>
    </location>
</feature>
<keyword evidence="4" id="KW-1185">Reference proteome</keyword>
<dbReference type="InterPro" id="IPR005518">
    <property type="entry name" value="Remorin_N"/>
</dbReference>
<evidence type="ECO:0000313" key="3">
    <source>
        <dbReference type="EMBL" id="RXH68546.1"/>
    </source>
</evidence>
<protein>
    <recommendedName>
        <fullName evidence="2">Remorin N-terminal domain-containing protein</fullName>
    </recommendedName>
</protein>
<dbReference type="Proteomes" id="UP000290289">
    <property type="component" value="Chromosome 17"/>
</dbReference>
<dbReference type="EMBL" id="RDQH01000343">
    <property type="protein sequence ID" value="RXH68546.1"/>
    <property type="molecule type" value="Genomic_DNA"/>
</dbReference>
<feature type="compositionally biased region" description="Polar residues" evidence="1">
    <location>
        <begin position="1"/>
        <end position="12"/>
    </location>
</feature>
<name>A0A498HAS2_MALDO</name>
<dbReference type="Pfam" id="PF03766">
    <property type="entry name" value="Remorin_N"/>
    <property type="match status" value="1"/>
</dbReference>
<feature type="region of interest" description="Disordered" evidence="1">
    <location>
        <begin position="1"/>
        <end position="52"/>
    </location>
</feature>
<organism evidence="3 4">
    <name type="scientific">Malus domestica</name>
    <name type="common">Apple</name>
    <name type="synonym">Pyrus malus</name>
    <dbReference type="NCBI Taxonomy" id="3750"/>
    <lineage>
        <taxon>Eukaryota</taxon>
        <taxon>Viridiplantae</taxon>
        <taxon>Streptophyta</taxon>
        <taxon>Embryophyta</taxon>
        <taxon>Tracheophyta</taxon>
        <taxon>Spermatophyta</taxon>
        <taxon>Magnoliopsida</taxon>
        <taxon>eudicotyledons</taxon>
        <taxon>Gunneridae</taxon>
        <taxon>Pentapetalae</taxon>
        <taxon>rosids</taxon>
        <taxon>fabids</taxon>
        <taxon>Rosales</taxon>
        <taxon>Rosaceae</taxon>
        <taxon>Amygdaloideae</taxon>
        <taxon>Maleae</taxon>
        <taxon>Malus</taxon>
    </lineage>
</organism>
<reference evidence="3 4" key="1">
    <citation type="submission" date="2018-10" db="EMBL/GenBank/DDBJ databases">
        <title>A high-quality apple genome assembly.</title>
        <authorList>
            <person name="Hu J."/>
        </authorList>
    </citation>
    <scope>NUCLEOTIDE SEQUENCE [LARGE SCALE GENOMIC DNA]</scope>
    <source>
        <strain evidence="4">cv. HFTH1</strain>
        <tissue evidence="3">Young leaf</tissue>
    </source>
</reference>
<dbReference type="AlphaFoldDB" id="A0A498HAS2"/>
<accession>A0A498HAS2</accession>
<sequence>MCVVTLRSSTCSDLAPVEEEKPVVETPKDLESHEDKSEILPPPPENKAEPDESKALAIVEKTSEPAIEEKSKEDSVNRDAVLARVATEKKKKLSLIRA</sequence>
<comment type="caution">
    <text evidence="3">The sequence shown here is derived from an EMBL/GenBank/DDBJ whole genome shotgun (WGS) entry which is preliminary data.</text>
</comment>
<dbReference type="STRING" id="3750.A0A498HAS2"/>
<proteinExistence type="predicted"/>
<gene>
    <name evidence="3" type="ORF">DVH24_030879</name>
</gene>